<feature type="non-terminal residue" evidence="2">
    <location>
        <position position="1"/>
    </location>
</feature>
<comment type="caution">
    <text evidence="2">The sequence shown here is derived from an EMBL/GenBank/DDBJ whole genome shotgun (WGS) entry which is preliminary data.</text>
</comment>
<keyword evidence="3" id="KW-1185">Reference proteome</keyword>
<proteinExistence type="predicted"/>
<feature type="region of interest" description="Disordered" evidence="1">
    <location>
        <begin position="116"/>
        <end position="137"/>
    </location>
</feature>
<feature type="compositionally biased region" description="Low complexity" evidence="1">
    <location>
        <begin position="123"/>
        <end position="134"/>
    </location>
</feature>
<name>A0A371GAU4_MUCPR</name>
<organism evidence="2 3">
    <name type="scientific">Mucuna pruriens</name>
    <name type="common">Velvet bean</name>
    <name type="synonym">Dolichos pruriens</name>
    <dbReference type="NCBI Taxonomy" id="157652"/>
    <lineage>
        <taxon>Eukaryota</taxon>
        <taxon>Viridiplantae</taxon>
        <taxon>Streptophyta</taxon>
        <taxon>Embryophyta</taxon>
        <taxon>Tracheophyta</taxon>
        <taxon>Spermatophyta</taxon>
        <taxon>Magnoliopsida</taxon>
        <taxon>eudicotyledons</taxon>
        <taxon>Gunneridae</taxon>
        <taxon>Pentapetalae</taxon>
        <taxon>rosids</taxon>
        <taxon>fabids</taxon>
        <taxon>Fabales</taxon>
        <taxon>Fabaceae</taxon>
        <taxon>Papilionoideae</taxon>
        <taxon>50 kb inversion clade</taxon>
        <taxon>NPAAA clade</taxon>
        <taxon>indigoferoid/millettioid clade</taxon>
        <taxon>Phaseoleae</taxon>
        <taxon>Mucuna</taxon>
    </lineage>
</organism>
<sequence>MHVGSVLAPSRPLCQFQTRPLSRFPFEFSSGAITSNFVLSPCHFQGWFKSAFQDKVDGGSYQGLNGAVGGVTKRRWTVEGACGPNPGNTEVNASLGGIKVTSNHFPPHLYKITRPEVASRSLPSPTSNTTTPTDHPNHAVRHFAEKEEPQGSDTFTNVVQDLIDAGLLVLLTNQPKIHTTKSPNAKDEEETN</sequence>
<dbReference type="Proteomes" id="UP000257109">
    <property type="component" value="Unassembled WGS sequence"/>
</dbReference>
<evidence type="ECO:0000313" key="3">
    <source>
        <dbReference type="Proteomes" id="UP000257109"/>
    </source>
</evidence>
<dbReference type="EMBL" id="QJKJ01006158">
    <property type="protein sequence ID" value="RDX87678.1"/>
    <property type="molecule type" value="Genomic_DNA"/>
</dbReference>
<accession>A0A371GAU4</accession>
<dbReference type="AlphaFoldDB" id="A0A371GAU4"/>
<gene>
    <name evidence="2" type="ORF">CR513_30821</name>
</gene>
<evidence type="ECO:0000313" key="2">
    <source>
        <dbReference type="EMBL" id="RDX87678.1"/>
    </source>
</evidence>
<evidence type="ECO:0000256" key="1">
    <source>
        <dbReference type="SAM" id="MobiDB-lite"/>
    </source>
</evidence>
<reference evidence="2" key="1">
    <citation type="submission" date="2018-05" db="EMBL/GenBank/DDBJ databases">
        <title>Draft genome of Mucuna pruriens seed.</title>
        <authorList>
            <person name="Nnadi N.E."/>
            <person name="Vos R."/>
            <person name="Hasami M.H."/>
            <person name="Devisetty U.K."/>
            <person name="Aguiy J.C."/>
        </authorList>
    </citation>
    <scope>NUCLEOTIDE SEQUENCE [LARGE SCALE GENOMIC DNA]</scope>
    <source>
        <strain evidence="2">JCA_2017</strain>
    </source>
</reference>
<protein>
    <submittedName>
        <fullName evidence="2">Uncharacterized protein</fullName>
    </submittedName>
</protein>